<dbReference type="GeneID" id="40317454"/>
<organism evidence="3 4">
    <name type="scientific">Trypanosoma conorhini</name>
    <dbReference type="NCBI Taxonomy" id="83891"/>
    <lineage>
        <taxon>Eukaryota</taxon>
        <taxon>Discoba</taxon>
        <taxon>Euglenozoa</taxon>
        <taxon>Kinetoplastea</taxon>
        <taxon>Metakinetoplastina</taxon>
        <taxon>Trypanosomatida</taxon>
        <taxon>Trypanosomatidae</taxon>
        <taxon>Trypanosoma</taxon>
    </lineage>
</organism>
<evidence type="ECO:0000259" key="2">
    <source>
        <dbReference type="PROSITE" id="PS50041"/>
    </source>
</evidence>
<proteinExistence type="predicted"/>
<sequence length="2449" mass="259547">MEDWAYFAPTRRCLRVFTDRSVAAADLEQHCGQLLDYAAADTIHAAPVASVEESAFAGQLVANAGLERALVGVSYIERGVSGLYLDGVTAWEPSLAERLWAVGQPTRESGCVVVDAAGAWHTFPCGTPARAYACAYRAGAVHPPASTPAPTNTTTWPLETRVASLAGAVHLVVAAGTVGTYTVAGAGGSTDGLLLMFAPDLSEVVASVGWSEIAVVSPCGGGYTKQEYIFAVMQGVVTVTHPAEAMRGRVCVSDDGVHYLPAGNLTFEVVDAALRGFIPQPPSPSPEEEAAGGGGGGGGSNRGGGNASMLISQAVGVRLGSSGALRLAVHHRRPGAGAGISRLRFSSSPDCTGGRYLLAGESCVVAAPEPGRPLVTYQRADVVPARGVRLDPAAPAAAAAPTEFFVCVAAFTRVPPPQLSNSSATGWSTRPPHERLFPAAAESGVGYGRGLAANPSSSLSADGQPVRLYTLAPRLRVYVTPPHVALRGMWALPPSGLESDGVFDAASLGPAATTLAVPQFSSPVIVLDGEGLREGMALLLAREPASCARRQPTSGRTPADAPVPAALDTMLAVSTLLPSRRALRAAGVAGQTRVAFVQLNLNHTGLWGMAPGEANLTWHLCFAYTPLSRFVPLAGLKIIVTRARIVAAATHEGHGLDVDVDGDDGSSSSATAAFPQLNIGVGFSGLLRLWGLAAHMWSPSTLNAAEVAFAQSPPGNAAAAEPALQCSNTSLFYRQRSLGIVTPRGTAAPVPRPPPTTGDAAAATRAQLQQEPASVVVIPPGFFNEETTRRMRLCLSVPMPFENSRRVFFPTAATVDVHPVEVRFIGPYAAHFPAAAAVARLTRVEVAENVQDVVLPLFGYGLRDDMLLFLAGGRCHPPVDEAGGAYFGRVSRMNFTILRPYDVPPNYRRPNAARSAAATSDFFIALNITHTAALVADRVFGAARDPLLLCLYAPGTRRAVYPLGFTFVVRRPYITSMRSIKAPSPPQREAAPVAVVYASRLDLVVEGFGLHEGEAAFVPAVDCSNATSFLWRSPVRASGVPSMAVTGDAAASAARYVNPFTSMSSWFLSLTQAQTARIGARAPDGDVVDRFQWCVRYRDADAAADATEWRSGFVPTGIPYRLTIPRTDGFRFGGRTLKRITRKRRHPTLGRWESLQLAGPLISHTLAQGNPLFLFLAEEPAACTAPNNNSLLGSNSSERLLVAVNGSVIILPKLLTRTGTFKLCASAVYPERRPSEEGTEAAPQFFELTGLRIELVDPVYAVFSLNRTDHVTVEQGQHWTLPISGSGLSNMSLVRFRPIGANCSTPMPRDLDDVAVLNVFEGLKFFGELVTPAQTESDEDDDDSGGPHYVVLGRDLIRGLAVREHRLCFKPDRSTPWMGSEVVLNVHPHVRRPTRYAYFSADGSDDVVAATALPPTKLALAWLTRERDTTNIVGAVAREVAVALWCRDGAAPEAAAVVPCGSWRRVMFVRPLDDGVRDRDPCFVDFEANQSATVLGPYVLDDGVLTIPRAVSRNASFYPNSTQPWIMCLETAAERWREPVHPLLQLQYTTATPVGFRRSPDDASNTTATFLGALRRDAGPPQDRTGQEGNRTLTLHMGEESKVFYLNGYGIQRGFMLRFGARCDDGDDDGAAAAAAAQGLNNTLLYEAPLTLEDDHGVFLLPATHFARPEAPTPMCLSTNGGASYARTNLSLTVLPPRLRREPPAAESDIAELAFRRTLVVPRLSKGAVSLANLTADDEDDKTTSGVSQRAGRGRAFAVGTRVLFSSACHESREGLPVTLVTAPGVLTLTEAHTRVATKGRLHMCVDTASDEGGDRGGAGSGAAAEDAGENAGATPLHAFRPSGLFLYVLNVAVTSVSLHQPVPNVVAEQNGIRHLVVRRGAAPVMLLATVETAARDAAAAVGDACSAEERYMRMLNAPGALALFRLAKFQLGRPCGAPDPQQPAASTAAALSALTATFDNNSVLHVATGEGADAVGFAVPLHLAGNETVEPSAPASLCFSVDGGRHYVSVGISYIAVSWAPTLRVRLSTRVEEPEGEAGGNQSVLSSVTHVFEQTSHVGRLVDTRYSTDLSPAHDDPLLRRYLNGFTTDALWCGFLQNAGFASGGELYLPALTIGGEQRERSALLFAVNALQRDIPTGLTLQLEPMALHCIGEVAAAAQQVHRQSTGWLLPIAGACGRSVQSGVTVRLVDSSVSSCGSPAVAAAYVMDVFVMKPPEWAGVGATPTSTALQLPTLTRYVPDGRYKLCVKKYLPYRLGRAAVFLDTAVELEVTSALGVNALAGLHRGLLAVFHGSEAELRVQGSVVPFAEDVCLAFVPVDVGKHHNDADAVCGELQASFDSRGGRGTLPTLWKRVTAAAGGGFVLRLRPRELVSVAPRRPVPRLLQRRRRRSFPPRRGGAVFPAADGPPAHHPCTFGAARGTAVQPQQCDGHRPAPAALHRARRFAALRA</sequence>
<dbReference type="RefSeq" id="XP_029229143.1">
    <property type="nucleotide sequence ID" value="XM_029370760.1"/>
</dbReference>
<feature type="region of interest" description="Disordered" evidence="1">
    <location>
        <begin position="2387"/>
        <end position="2407"/>
    </location>
</feature>
<feature type="domain" description="C-type lectin" evidence="2">
    <location>
        <begin position="9"/>
        <end position="125"/>
    </location>
</feature>
<comment type="caution">
    <text evidence="3">The sequence shown here is derived from an EMBL/GenBank/DDBJ whole genome shotgun (WGS) entry which is preliminary data.</text>
</comment>
<dbReference type="EMBL" id="MKKU01000183">
    <property type="protein sequence ID" value="RNF20271.1"/>
    <property type="molecule type" value="Genomic_DNA"/>
</dbReference>
<dbReference type="InterPro" id="IPR016187">
    <property type="entry name" value="CTDL_fold"/>
</dbReference>
<accession>A0A3R7L3E3</accession>
<evidence type="ECO:0000313" key="4">
    <source>
        <dbReference type="Proteomes" id="UP000284403"/>
    </source>
</evidence>
<evidence type="ECO:0000256" key="1">
    <source>
        <dbReference type="SAM" id="MobiDB-lite"/>
    </source>
</evidence>
<dbReference type="OrthoDB" id="244474at2759"/>
<evidence type="ECO:0000313" key="3">
    <source>
        <dbReference type="EMBL" id="RNF20271.1"/>
    </source>
</evidence>
<dbReference type="Proteomes" id="UP000284403">
    <property type="component" value="Unassembled WGS sequence"/>
</dbReference>
<protein>
    <recommendedName>
        <fullName evidence="2">C-type lectin domain-containing protein</fullName>
    </recommendedName>
</protein>
<keyword evidence="4" id="KW-1185">Reference proteome</keyword>
<gene>
    <name evidence="3" type="ORF">Tco025E_03843</name>
</gene>
<feature type="region of interest" description="Disordered" evidence="1">
    <location>
        <begin position="1809"/>
        <end position="1829"/>
    </location>
</feature>
<feature type="compositionally biased region" description="Gly residues" evidence="1">
    <location>
        <begin position="291"/>
        <end position="305"/>
    </location>
</feature>
<name>A0A3R7L3E3_9TRYP</name>
<reference evidence="3 4" key="1">
    <citation type="journal article" date="2018" name="BMC Genomics">
        <title>Genomic comparison of Trypanosoma conorhini and Trypanosoma rangeli to Trypanosoma cruzi strains of high and low virulence.</title>
        <authorList>
            <person name="Bradwell K.R."/>
            <person name="Koparde V.N."/>
            <person name="Matveyev A.V."/>
            <person name="Serrano M.G."/>
            <person name="Alves J.M."/>
            <person name="Parikh H."/>
            <person name="Huang B."/>
            <person name="Lee V."/>
            <person name="Espinosa-Alvarez O."/>
            <person name="Ortiz P.A."/>
            <person name="Costa-Martins A.G."/>
            <person name="Teixeira M.M."/>
            <person name="Buck G.A."/>
        </authorList>
    </citation>
    <scope>NUCLEOTIDE SEQUENCE [LARGE SCALE GENOMIC DNA]</scope>
    <source>
        <strain evidence="3 4">025E</strain>
    </source>
</reference>
<dbReference type="InterPro" id="IPR001304">
    <property type="entry name" value="C-type_lectin-like"/>
</dbReference>
<dbReference type="SUPFAM" id="SSF56436">
    <property type="entry name" value="C-type lectin-like"/>
    <property type="match status" value="1"/>
</dbReference>
<dbReference type="PROSITE" id="PS50041">
    <property type="entry name" value="C_TYPE_LECTIN_2"/>
    <property type="match status" value="1"/>
</dbReference>
<feature type="region of interest" description="Disordered" evidence="1">
    <location>
        <begin position="278"/>
        <end position="305"/>
    </location>
</feature>